<gene>
    <name evidence="3" type="ORF">TsFJ059_004388</name>
</gene>
<evidence type="ECO:0000256" key="1">
    <source>
        <dbReference type="SAM" id="Phobius"/>
    </source>
</evidence>
<keyword evidence="4" id="KW-1185">Reference proteome</keyword>
<dbReference type="GO" id="GO:0016747">
    <property type="term" value="F:acyltransferase activity, transferring groups other than amino-acyl groups"/>
    <property type="evidence" value="ECO:0007669"/>
    <property type="project" value="InterPro"/>
</dbReference>
<sequence>MTAIDSRLGTSLLRPLECLEVQQLNFTMRHSPCLEVILLYRSSFETETDLEASPRMRLPASSHVLAPALLNLYQILPSIQFKIVLNPPRRGKSLLLSRFNMSLTTHTQTMADKPQNDNVNADDALADTPALSYRVVTRDQEKQDALHLVADSIAQQRQTASAAIIFNPLCIAGLFAMCAGAYHQYQHAGLGTLMTMICGSIILYLSFVRFYTSGYIQRAEEFRWKDFITGPDGKQDTVIAAVYGDNIIGTVVLRLEGEEINKKKKDAVQPSTVGRGIIRAWTTKMRYRGKGVGSDLLHYAVQTTTRAFGPTASVEFDPNHPNSKHPIPDMFLRAFKKRHQRADKALRQALNHQGKPR</sequence>
<keyword evidence="1" id="KW-0472">Membrane</keyword>
<evidence type="ECO:0000313" key="4">
    <source>
        <dbReference type="Proteomes" id="UP000826573"/>
    </source>
</evidence>
<reference evidence="3 4" key="1">
    <citation type="submission" date="2021-08" db="EMBL/GenBank/DDBJ databases">
        <title>The highly contiguous genome resource for Trichoderma semiorbis FJ059, a fungal antagonistic to plant pathogens.</title>
        <authorList>
            <person name="Liu T."/>
        </authorList>
    </citation>
    <scope>NUCLEOTIDE SEQUENCE [LARGE SCALE GENOMIC DNA]</scope>
    <source>
        <strain evidence="3 4">FJ059</strain>
    </source>
</reference>
<proteinExistence type="predicted"/>
<keyword evidence="1" id="KW-0812">Transmembrane</keyword>
<feature type="domain" description="N-acetyltransferase" evidence="2">
    <location>
        <begin position="220"/>
        <end position="303"/>
    </location>
</feature>
<feature type="transmembrane region" description="Helical" evidence="1">
    <location>
        <begin position="162"/>
        <end position="182"/>
    </location>
</feature>
<dbReference type="InterPro" id="IPR000182">
    <property type="entry name" value="GNAT_dom"/>
</dbReference>
<dbReference type="Gene3D" id="3.40.630.30">
    <property type="match status" value="1"/>
</dbReference>
<organism evidence="3 4">
    <name type="scientific">Trichoderma semiorbis</name>
    <dbReference type="NCBI Taxonomy" id="1491008"/>
    <lineage>
        <taxon>Eukaryota</taxon>
        <taxon>Fungi</taxon>
        <taxon>Dikarya</taxon>
        <taxon>Ascomycota</taxon>
        <taxon>Pezizomycotina</taxon>
        <taxon>Sordariomycetes</taxon>
        <taxon>Hypocreomycetidae</taxon>
        <taxon>Hypocreales</taxon>
        <taxon>Hypocreaceae</taxon>
        <taxon>Trichoderma</taxon>
    </lineage>
</organism>
<dbReference type="Proteomes" id="UP000826573">
    <property type="component" value="Unassembled WGS sequence"/>
</dbReference>
<dbReference type="EMBL" id="JAIMJC010000002">
    <property type="protein sequence ID" value="KAH0529673.1"/>
    <property type="molecule type" value="Genomic_DNA"/>
</dbReference>
<feature type="transmembrane region" description="Helical" evidence="1">
    <location>
        <begin position="188"/>
        <end position="208"/>
    </location>
</feature>
<comment type="caution">
    <text evidence="3">The sequence shown here is derived from an EMBL/GenBank/DDBJ whole genome shotgun (WGS) entry which is preliminary data.</text>
</comment>
<name>A0A9P8KV60_9HYPO</name>
<dbReference type="AlphaFoldDB" id="A0A9P8KV60"/>
<accession>A0A9P8KV60</accession>
<protein>
    <recommendedName>
        <fullName evidence="2">N-acetyltransferase domain-containing protein</fullName>
    </recommendedName>
</protein>
<keyword evidence="1" id="KW-1133">Transmembrane helix</keyword>
<dbReference type="SUPFAM" id="SSF55729">
    <property type="entry name" value="Acyl-CoA N-acyltransferases (Nat)"/>
    <property type="match status" value="1"/>
</dbReference>
<dbReference type="InterPro" id="IPR016181">
    <property type="entry name" value="Acyl_CoA_acyltransferase"/>
</dbReference>
<evidence type="ECO:0000259" key="2">
    <source>
        <dbReference type="Pfam" id="PF00583"/>
    </source>
</evidence>
<dbReference type="Pfam" id="PF00583">
    <property type="entry name" value="Acetyltransf_1"/>
    <property type="match status" value="1"/>
</dbReference>
<evidence type="ECO:0000313" key="3">
    <source>
        <dbReference type="EMBL" id="KAH0529673.1"/>
    </source>
</evidence>